<feature type="domain" description="Orc1-like AAA ATPase" evidence="1">
    <location>
        <begin position="19"/>
        <end position="201"/>
    </location>
</feature>
<keyword evidence="2" id="KW-0547">Nucleotide-binding</keyword>
<name>A0ABU8LA30_9MICO</name>
<dbReference type="InterPro" id="IPR027417">
    <property type="entry name" value="P-loop_NTPase"/>
</dbReference>
<dbReference type="PANTHER" id="PTHR34301">
    <property type="entry name" value="DNA-BINDING PROTEIN-RELATED"/>
    <property type="match status" value="1"/>
</dbReference>
<gene>
    <name evidence="2" type="ORF">WDU99_06250</name>
</gene>
<comment type="caution">
    <text evidence="2">The sequence shown here is derived from an EMBL/GenBank/DDBJ whole genome shotgun (WGS) entry which is preliminary data.</text>
</comment>
<organism evidence="2 3">
    <name type="scientific">Microbacterium bandirmense</name>
    <dbReference type="NCBI Taxonomy" id="3122050"/>
    <lineage>
        <taxon>Bacteria</taxon>
        <taxon>Bacillati</taxon>
        <taxon>Actinomycetota</taxon>
        <taxon>Actinomycetes</taxon>
        <taxon>Micrococcales</taxon>
        <taxon>Microbacteriaceae</taxon>
        <taxon>Microbacterium</taxon>
    </lineage>
</organism>
<dbReference type="RefSeq" id="WP_337331584.1">
    <property type="nucleotide sequence ID" value="NZ_JBBDGM010000004.1"/>
</dbReference>
<evidence type="ECO:0000313" key="2">
    <source>
        <dbReference type="EMBL" id="MEJ1087915.1"/>
    </source>
</evidence>
<sequence length="388" mass="41553">MDELQNPYRPGAGTQPPALLGRDAYINHFGTLLRRALNGMPGKSVMPIGLRGVGKTVLLNRFTEIAENEGLAVAFIEAPETGDLRSLLTRSLRKILLTFDARKPSAKALKALRVLKSFQMQLPDGSSVSLDLDALAGTADSGVLSDDLTDLLVAAGEAAVERDTGILIAIDEVQYLTAEELGAAISAIHRTTQLNLPVVLVGAGLPQLPGLAGDSKSYAERLFEFPAIGSLNDSDARAALVVPAEAQGVTFTDDAIAALIAETAGYPYFVQEWGYHLWNHSQGPRIDLGDVDGVRTIVTDHLDRNFFLVRLDRLTPKEKEYLAAMAELGPGPHRSGDIAAALGVRVESVAPRRSGLITKGMIYSPAHGDTAFTVPLFGEFMMRTKGRA</sequence>
<accession>A0ABU8LA30</accession>
<reference evidence="2 3" key="1">
    <citation type="submission" date="2024-02" db="EMBL/GenBank/DDBJ databases">
        <authorList>
            <person name="Saticioglu I.B."/>
        </authorList>
    </citation>
    <scope>NUCLEOTIDE SEQUENCE [LARGE SCALE GENOMIC DNA]</scope>
    <source>
        <strain evidence="2 3">Mu-80</strain>
    </source>
</reference>
<dbReference type="Pfam" id="PF13191">
    <property type="entry name" value="AAA_16"/>
    <property type="match status" value="1"/>
</dbReference>
<dbReference type="PANTHER" id="PTHR34301:SF8">
    <property type="entry name" value="ATPASE DOMAIN-CONTAINING PROTEIN"/>
    <property type="match status" value="1"/>
</dbReference>
<dbReference type="InterPro" id="IPR041664">
    <property type="entry name" value="AAA_16"/>
</dbReference>
<protein>
    <submittedName>
        <fullName evidence="2">ATP-binding protein</fullName>
    </submittedName>
</protein>
<dbReference type="SUPFAM" id="SSF52540">
    <property type="entry name" value="P-loop containing nucleoside triphosphate hydrolases"/>
    <property type="match status" value="1"/>
</dbReference>
<dbReference type="EMBL" id="JBBDGM010000004">
    <property type="protein sequence ID" value="MEJ1087915.1"/>
    <property type="molecule type" value="Genomic_DNA"/>
</dbReference>
<keyword evidence="3" id="KW-1185">Reference proteome</keyword>
<dbReference type="GO" id="GO:0005524">
    <property type="term" value="F:ATP binding"/>
    <property type="evidence" value="ECO:0007669"/>
    <property type="project" value="UniProtKB-KW"/>
</dbReference>
<proteinExistence type="predicted"/>
<keyword evidence="2" id="KW-0067">ATP-binding</keyword>
<dbReference type="Proteomes" id="UP001371224">
    <property type="component" value="Unassembled WGS sequence"/>
</dbReference>
<evidence type="ECO:0000313" key="3">
    <source>
        <dbReference type="Proteomes" id="UP001371224"/>
    </source>
</evidence>
<evidence type="ECO:0000259" key="1">
    <source>
        <dbReference type="Pfam" id="PF13191"/>
    </source>
</evidence>
<dbReference type="Gene3D" id="3.40.50.300">
    <property type="entry name" value="P-loop containing nucleotide triphosphate hydrolases"/>
    <property type="match status" value="1"/>
</dbReference>